<dbReference type="EMBL" id="FOOU01000008">
    <property type="protein sequence ID" value="SFG54095.1"/>
    <property type="molecule type" value="Genomic_DNA"/>
</dbReference>
<evidence type="ECO:0000313" key="2">
    <source>
        <dbReference type="Proteomes" id="UP000198623"/>
    </source>
</evidence>
<dbReference type="Proteomes" id="UP000198623">
    <property type="component" value="Unassembled WGS sequence"/>
</dbReference>
<sequence>MDNICPDCQTLLTSKHKASHTLLSLISTLPNSQLYKCTACHAYLHCYDRQWEVLIEGYYSKISNVVNSSQPTLAAG</sequence>
<accession>A0A1I2SMK3</accession>
<reference evidence="2" key="1">
    <citation type="submission" date="2016-10" db="EMBL/GenBank/DDBJ databases">
        <authorList>
            <person name="Varghese N."/>
            <person name="Submissions S."/>
        </authorList>
    </citation>
    <scope>NUCLEOTIDE SEQUENCE [LARGE SCALE GENOMIC DNA]</scope>
    <source>
        <strain evidence="2">CGMCC 1.10971</strain>
    </source>
</reference>
<name>A0A1I2SMK3_9GAMM</name>
<evidence type="ECO:0000313" key="1">
    <source>
        <dbReference type="EMBL" id="SFG54095.1"/>
    </source>
</evidence>
<proteinExistence type="predicted"/>
<dbReference type="AlphaFoldDB" id="A0A1I2SMK3"/>
<gene>
    <name evidence="1" type="ORF">SAMN05216175_10890</name>
</gene>
<keyword evidence="2" id="KW-1185">Reference proteome</keyword>
<protein>
    <submittedName>
        <fullName evidence="1">Uncharacterized protein</fullName>
    </submittedName>
</protein>
<organism evidence="1 2">
    <name type="scientific">Neptunomonas qingdaonensis</name>
    <dbReference type="NCBI Taxonomy" id="1045558"/>
    <lineage>
        <taxon>Bacteria</taxon>
        <taxon>Pseudomonadati</taxon>
        <taxon>Pseudomonadota</taxon>
        <taxon>Gammaproteobacteria</taxon>
        <taxon>Oceanospirillales</taxon>
        <taxon>Oceanospirillaceae</taxon>
        <taxon>Neptunomonas</taxon>
    </lineage>
</organism>